<dbReference type="InterPro" id="IPR001322">
    <property type="entry name" value="Lamin_tail_dom"/>
</dbReference>
<dbReference type="AlphaFoldDB" id="A0A9D5JU45"/>
<dbReference type="Gene3D" id="2.60.40.1260">
    <property type="entry name" value="Lamin Tail domain"/>
    <property type="match status" value="1"/>
</dbReference>
<evidence type="ECO:0000313" key="5">
    <source>
        <dbReference type="Proteomes" id="UP000649604"/>
    </source>
</evidence>
<dbReference type="Proteomes" id="UP000649604">
    <property type="component" value="Unassembled WGS sequence"/>
</dbReference>
<reference evidence="4" key="1">
    <citation type="submission" date="2019-11" db="EMBL/GenBank/DDBJ databases">
        <title>Microbial mats filling the niche in hypersaline microbial mats.</title>
        <authorList>
            <person name="Wong H.L."/>
            <person name="Macleod F.I."/>
            <person name="White R.A. III"/>
            <person name="Burns B.P."/>
        </authorList>
    </citation>
    <scope>NUCLEOTIDE SEQUENCE</scope>
    <source>
        <strain evidence="4">Rbin_158</strain>
    </source>
</reference>
<protein>
    <recommendedName>
        <fullName evidence="3">LTD domain-containing protein</fullName>
    </recommendedName>
</protein>
<keyword evidence="2" id="KW-0732">Signal</keyword>
<feature type="compositionally biased region" description="Basic and acidic residues" evidence="1">
    <location>
        <begin position="93"/>
        <end position="107"/>
    </location>
</feature>
<accession>A0A9D5JU45</accession>
<comment type="caution">
    <text evidence="4">The sequence shown here is derived from an EMBL/GenBank/DDBJ whole genome shotgun (WGS) entry which is preliminary data.</text>
</comment>
<evidence type="ECO:0000313" key="4">
    <source>
        <dbReference type="EMBL" id="MBD3324200.1"/>
    </source>
</evidence>
<feature type="domain" description="LTD" evidence="3">
    <location>
        <begin position="19"/>
        <end position="145"/>
    </location>
</feature>
<feature type="chain" id="PRO_5039643517" description="LTD domain-containing protein" evidence="2">
    <location>
        <begin position="24"/>
        <end position="155"/>
    </location>
</feature>
<feature type="region of interest" description="Disordered" evidence="1">
    <location>
        <begin position="88"/>
        <end position="107"/>
    </location>
</feature>
<feature type="signal peptide" evidence="2">
    <location>
        <begin position="1"/>
        <end position="23"/>
    </location>
</feature>
<name>A0A9D5JU45_9BACT</name>
<evidence type="ECO:0000259" key="3">
    <source>
        <dbReference type="PROSITE" id="PS51841"/>
    </source>
</evidence>
<dbReference type="Pfam" id="PF00932">
    <property type="entry name" value="LTD"/>
    <property type="match status" value="1"/>
</dbReference>
<dbReference type="InterPro" id="IPR036415">
    <property type="entry name" value="Lamin_tail_dom_sf"/>
</dbReference>
<gene>
    <name evidence="4" type="ORF">GF339_06420</name>
</gene>
<dbReference type="PROSITE" id="PS51841">
    <property type="entry name" value="LTD"/>
    <property type="match status" value="1"/>
</dbReference>
<proteinExistence type="predicted"/>
<evidence type="ECO:0000256" key="2">
    <source>
        <dbReference type="SAM" id="SignalP"/>
    </source>
</evidence>
<dbReference type="SUPFAM" id="SSF74853">
    <property type="entry name" value="Lamin A/C globular tail domain"/>
    <property type="match status" value="1"/>
</dbReference>
<organism evidence="4 5">
    <name type="scientific">candidate division KSB3 bacterium</name>
    <dbReference type="NCBI Taxonomy" id="2044937"/>
    <lineage>
        <taxon>Bacteria</taxon>
        <taxon>candidate division KSB3</taxon>
    </lineage>
</organism>
<evidence type="ECO:0000256" key="1">
    <source>
        <dbReference type="SAM" id="MobiDB-lite"/>
    </source>
</evidence>
<sequence>MKTFFVGILILSAVVGQCAVVLAQASEVTITELNTAEEYVLIKNTGDTPVNLKGWVLHDHDYGKARIYSYTFTFDEFWLQPGEVLQMQSGKNKSRDGEDEQIQKHPDATHYLRWSDRSVWNDRCDIAYLEDDQGALVAEKHQGTEIEQGKREQCR</sequence>
<dbReference type="EMBL" id="WJJP01000198">
    <property type="protein sequence ID" value="MBD3324200.1"/>
    <property type="molecule type" value="Genomic_DNA"/>
</dbReference>